<feature type="domain" description="N-acetyltransferase" evidence="1">
    <location>
        <begin position="4"/>
        <end position="130"/>
    </location>
</feature>
<dbReference type="Gene3D" id="3.40.630.30">
    <property type="match status" value="1"/>
</dbReference>
<dbReference type="AlphaFoldDB" id="A0A5P9CFI8"/>
<dbReference type="RefSeq" id="WP_172971799.1">
    <property type="nucleotide sequence ID" value="NZ_CBCSDK010000006.1"/>
</dbReference>
<sequence length="139" mass="15833">MSPIQIEVLDPVKLPLVARLYKSYYRSGKAKKDELTIAGSVDKQMIAVVRFKSVEENRLLTGMLVVPEFRSQGLAHRLMSYCEQYVLQSGDFCFAYSELESFYQQHGFVTLGSDSLPNTLKGLFERYSQKKSLVAMKYG</sequence>
<evidence type="ECO:0000313" key="3">
    <source>
        <dbReference type="Proteomes" id="UP000326936"/>
    </source>
</evidence>
<reference evidence="2 3" key="1">
    <citation type="submission" date="2019-10" db="EMBL/GenBank/DDBJ databases">
        <title>Complete genome sequence of Vibrio sp. strain THAF100, isolated from non-filtered water from the water column of tank 6 of a marine aquarium containing stony-coral fragments. Water maintained at 26 degree C.</title>
        <authorList>
            <person name="Ruckert C."/>
            <person name="Franco A."/>
            <person name="Kalinowski J."/>
            <person name="Glaeser S."/>
        </authorList>
    </citation>
    <scope>NUCLEOTIDE SEQUENCE [LARGE SCALE GENOMIC DNA]</scope>
    <source>
        <strain evidence="2 3">THAF100</strain>
    </source>
</reference>
<dbReference type="PROSITE" id="PS51186">
    <property type="entry name" value="GNAT"/>
    <property type="match status" value="1"/>
</dbReference>
<dbReference type="KEGG" id="vaq:FIV01_00845"/>
<dbReference type="GO" id="GO:0016747">
    <property type="term" value="F:acyltransferase activity, transferring groups other than amino-acyl groups"/>
    <property type="evidence" value="ECO:0007669"/>
    <property type="project" value="InterPro"/>
</dbReference>
<dbReference type="InterPro" id="IPR000182">
    <property type="entry name" value="GNAT_dom"/>
</dbReference>
<name>A0A5P9CFI8_9VIBR</name>
<accession>A0A5P9CFI8</accession>
<dbReference type="CDD" id="cd04301">
    <property type="entry name" value="NAT_SF"/>
    <property type="match status" value="1"/>
</dbReference>
<evidence type="ECO:0000313" key="2">
    <source>
        <dbReference type="EMBL" id="QFT25005.1"/>
    </source>
</evidence>
<protein>
    <recommendedName>
        <fullName evidence="1">N-acetyltransferase domain-containing protein</fullName>
    </recommendedName>
</protein>
<dbReference type="EMBL" id="CP045350">
    <property type="protein sequence ID" value="QFT25005.1"/>
    <property type="molecule type" value="Genomic_DNA"/>
</dbReference>
<proteinExistence type="predicted"/>
<gene>
    <name evidence="2" type="ORF">FIV01_00845</name>
</gene>
<organism evidence="2 3">
    <name type="scientific">Vibrio aquimaris</name>
    <dbReference type="NCBI Taxonomy" id="2587862"/>
    <lineage>
        <taxon>Bacteria</taxon>
        <taxon>Pseudomonadati</taxon>
        <taxon>Pseudomonadota</taxon>
        <taxon>Gammaproteobacteria</taxon>
        <taxon>Vibrionales</taxon>
        <taxon>Vibrionaceae</taxon>
        <taxon>Vibrio</taxon>
    </lineage>
</organism>
<keyword evidence="3" id="KW-1185">Reference proteome</keyword>
<dbReference type="InterPro" id="IPR016181">
    <property type="entry name" value="Acyl_CoA_acyltransferase"/>
</dbReference>
<dbReference type="SUPFAM" id="SSF55729">
    <property type="entry name" value="Acyl-CoA N-acyltransferases (Nat)"/>
    <property type="match status" value="1"/>
</dbReference>
<dbReference type="Proteomes" id="UP000326936">
    <property type="component" value="Chromosome"/>
</dbReference>
<dbReference type="Pfam" id="PF13673">
    <property type="entry name" value="Acetyltransf_10"/>
    <property type="match status" value="1"/>
</dbReference>
<evidence type="ECO:0000259" key="1">
    <source>
        <dbReference type="PROSITE" id="PS51186"/>
    </source>
</evidence>